<evidence type="ECO:0000256" key="4">
    <source>
        <dbReference type="ARBA" id="ARBA00022679"/>
    </source>
</evidence>
<evidence type="ECO:0000313" key="6">
    <source>
        <dbReference type="EMBL" id="MBD8001439.1"/>
    </source>
</evidence>
<dbReference type="CDD" id="cd06557">
    <property type="entry name" value="KPHMT-like"/>
    <property type="match status" value="1"/>
</dbReference>
<evidence type="ECO:0000256" key="2">
    <source>
        <dbReference type="ARBA" id="ARBA00011424"/>
    </source>
</evidence>
<dbReference type="HAMAP" id="MF_00156">
    <property type="entry name" value="PanB"/>
    <property type="match status" value="1"/>
</dbReference>
<dbReference type="GO" id="GO:0003864">
    <property type="term" value="F:3-methyl-2-oxobutanoate hydroxymethyltransferase activity"/>
    <property type="evidence" value="ECO:0007669"/>
    <property type="project" value="UniProtKB-EC"/>
</dbReference>
<evidence type="ECO:0000313" key="7">
    <source>
        <dbReference type="Proteomes" id="UP000616346"/>
    </source>
</evidence>
<dbReference type="RefSeq" id="WP_178257383.1">
    <property type="nucleotide sequence ID" value="NZ_JACSPQ010000001.1"/>
</dbReference>
<dbReference type="EMBL" id="JACSPQ010000001">
    <property type="protein sequence ID" value="MBD8001439.1"/>
    <property type="molecule type" value="Genomic_DNA"/>
</dbReference>
<dbReference type="InterPro" id="IPR015813">
    <property type="entry name" value="Pyrv/PenolPyrv_kinase-like_dom"/>
</dbReference>
<keyword evidence="5" id="KW-0460">Magnesium</keyword>
<comment type="cofactor">
    <cofactor evidence="5">
        <name>Mg(2+)</name>
        <dbReference type="ChEBI" id="CHEBI:18420"/>
    </cofactor>
    <text evidence="5">Binds 1 Mg(2+) ion per subunit.</text>
</comment>
<gene>
    <name evidence="5 6" type="primary">panB</name>
    <name evidence="6" type="ORF">H9626_04305</name>
</gene>
<comment type="subcellular location">
    <subcellularLocation>
        <location evidence="5">Cytoplasm</location>
    </subcellularLocation>
</comment>
<feature type="binding site" evidence="5">
    <location>
        <begin position="53"/>
        <end position="54"/>
    </location>
    <ligand>
        <name>3-methyl-2-oxobutanoate</name>
        <dbReference type="ChEBI" id="CHEBI:11851"/>
    </ligand>
</feature>
<feature type="active site" description="Proton acceptor" evidence="5">
    <location>
        <position position="191"/>
    </location>
</feature>
<evidence type="ECO:0000256" key="5">
    <source>
        <dbReference type="HAMAP-Rule" id="MF_00156"/>
    </source>
</evidence>
<comment type="similarity">
    <text evidence="1 5">Belongs to the PanB family.</text>
</comment>
<proteinExistence type="inferred from homology"/>
<dbReference type="PANTHER" id="PTHR20881:SF0">
    <property type="entry name" value="3-METHYL-2-OXOBUTANOATE HYDROXYMETHYLTRANSFERASE"/>
    <property type="match status" value="1"/>
</dbReference>
<dbReference type="SUPFAM" id="SSF51621">
    <property type="entry name" value="Phosphoenolpyruvate/pyruvate domain"/>
    <property type="match status" value="1"/>
</dbReference>
<dbReference type="NCBIfam" id="TIGR00222">
    <property type="entry name" value="panB"/>
    <property type="match status" value="1"/>
</dbReference>
<dbReference type="Pfam" id="PF02548">
    <property type="entry name" value="Pantoate_transf"/>
    <property type="match status" value="1"/>
</dbReference>
<dbReference type="NCBIfam" id="NF001452">
    <property type="entry name" value="PRK00311.1"/>
    <property type="match status" value="1"/>
</dbReference>
<accession>A0ABR8V9J7</accession>
<evidence type="ECO:0000256" key="3">
    <source>
        <dbReference type="ARBA" id="ARBA00022655"/>
    </source>
</evidence>
<reference evidence="6 7" key="1">
    <citation type="submission" date="2020-08" db="EMBL/GenBank/DDBJ databases">
        <title>A Genomic Blueprint of the Chicken Gut Microbiome.</title>
        <authorList>
            <person name="Gilroy R."/>
            <person name="Ravi A."/>
            <person name="Getino M."/>
            <person name="Pursley I."/>
            <person name="Horton D.L."/>
            <person name="Alikhan N.-F."/>
            <person name="Baker D."/>
            <person name="Gharbi K."/>
            <person name="Hall N."/>
            <person name="Watson M."/>
            <person name="Adriaenssens E.M."/>
            <person name="Foster-Nyarko E."/>
            <person name="Jarju S."/>
            <person name="Secka A."/>
            <person name="Antonio M."/>
            <person name="Oren A."/>
            <person name="Chaudhuri R."/>
            <person name="La Ragione R.M."/>
            <person name="Hildebrand F."/>
            <person name="Pallen M.J."/>
        </authorList>
    </citation>
    <scope>NUCLEOTIDE SEQUENCE [LARGE SCALE GENOMIC DNA]</scope>
    <source>
        <strain evidence="6 7">Sa1YUN3</strain>
    </source>
</reference>
<comment type="catalytic activity">
    <reaction evidence="5">
        <text>(6R)-5,10-methylene-5,6,7,8-tetrahydrofolate + 3-methyl-2-oxobutanoate + H2O = 2-dehydropantoate + (6S)-5,6,7,8-tetrahydrofolate</text>
        <dbReference type="Rhea" id="RHEA:11824"/>
        <dbReference type="ChEBI" id="CHEBI:11561"/>
        <dbReference type="ChEBI" id="CHEBI:11851"/>
        <dbReference type="ChEBI" id="CHEBI:15377"/>
        <dbReference type="ChEBI" id="CHEBI:15636"/>
        <dbReference type="ChEBI" id="CHEBI:57453"/>
        <dbReference type="EC" id="2.1.2.11"/>
    </reaction>
</comment>
<keyword evidence="5" id="KW-0963">Cytoplasm</keyword>
<comment type="pathway">
    <text evidence="5">Cofactor biosynthesis; (R)-pantothenate biosynthesis; (R)-pantoate from 3-methyl-2-oxobutanoate: step 1/2.</text>
</comment>
<dbReference type="PANTHER" id="PTHR20881">
    <property type="entry name" value="3-METHYL-2-OXOBUTANOATE HYDROXYMETHYLTRANSFERASE"/>
    <property type="match status" value="1"/>
</dbReference>
<dbReference type="InterPro" id="IPR040442">
    <property type="entry name" value="Pyrv_kinase-like_dom_sf"/>
</dbReference>
<dbReference type="EC" id="2.1.2.11" evidence="5"/>
<dbReference type="PIRSF" id="PIRSF000388">
    <property type="entry name" value="Pantoate_hydroxy_MeTrfase"/>
    <property type="match status" value="1"/>
</dbReference>
<sequence>MAGYLSGDTRKVTTHRLFEMKQRGEKISMLTSYDYTTAQIVDGAGVDVILVGDSASNVMAGNVTTLPITVDQMIYHGKSVMRGVKRALVVIDMPFGSYQADPYEGVSNAIRMMKETHADALKLEGGEEVIDAIRRIIGAGIPVMGHLGLMPQSINKYGTYTVRAKEDAEAEKLIRDAHLLEEAGCFGLVLEKIPAKLAERVTSELSIPVIGIGAGGAVDGQVLVVADMLGMTKGFSPKFLRRYADLHTVMTDAIGQYVADVKSCDFPNEAEQY</sequence>
<comment type="caution">
    <text evidence="6">The sequence shown here is derived from an EMBL/GenBank/DDBJ whole genome shotgun (WGS) entry which is preliminary data.</text>
</comment>
<feature type="binding site" evidence="5">
    <location>
        <position position="124"/>
    </location>
    <ligand>
        <name>Mg(2+)</name>
        <dbReference type="ChEBI" id="CHEBI:18420"/>
    </ligand>
</feature>
<name>A0ABR8V9J7_9BACT</name>
<dbReference type="InterPro" id="IPR003700">
    <property type="entry name" value="Pantoate_hydroxy_MeTrfase"/>
</dbReference>
<comment type="function">
    <text evidence="5">Catalyzes the reversible reaction in which hydroxymethyl group from 5,10-methylenetetrahydrofolate is transferred onto alpha-ketoisovalerate to form ketopantoate.</text>
</comment>
<keyword evidence="4 5" id="KW-0808">Transferase</keyword>
<organism evidence="6 7">
    <name type="scientific">Phocaeicola faecium</name>
    <dbReference type="NCBI Taxonomy" id="2762213"/>
    <lineage>
        <taxon>Bacteria</taxon>
        <taxon>Pseudomonadati</taxon>
        <taxon>Bacteroidota</taxon>
        <taxon>Bacteroidia</taxon>
        <taxon>Bacteroidales</taxon>
        <taxon>Bacteroidaceae</taxon>
        <taxon>Phocaeicola</taxon>
    </lineage>
</organism>
<comment type="subunit">
    <text evidence="2 5">Homodecamer; pentamer of dimers.</text>
</comment>
<dbReference type="Proteomes" id="UP000616346">
    <property type="component" value="Unassembled WGS sequence"/>
</dbReference>
<evidence type="ECO:0000256" key="1">
    <source>
        <dbReference type="ARBA" id="ARBA00008676"/>
    </source>
</evidence>
<keyword evidence="5" id="KW-0479">Metal-binding</keyword>
<dbReference type="Gene3D" id="3.20.20.60">
    <property type="entry name" value="Phosphoenolpyruvate-binding domains"/>
    <property type="match status" value="1"/>
</dbReference>
<feature type="binding site" evidence="5">
    <location>
        <position position="92"/>
    </location>
    <ligand>
        <name>Mg(2+)</name>
        <dbReference type="ChEBI" id="CHEBI:18420"/>
    </ligand>
</feature>
<feature type="binding site" evidence="5">
    <location>
        <position position="92"/>
    </location>
    <ligand>
        <name>3-methyl-2-oxobutanoate</name>
        <dbReference type="ChEBI" id="CHEBI:11851"/>
    </ligand>
</feature>
<keyword evidence="7" id="KW-1185">Reference proteome</keyword>
<feature type="binding site" evidence="5">
    <location>
        <position position="122"/>
    </location>
    <ligand>
        <name>3-methyl-2-oxobutanoate</name>
        <dbReference type="ChEBI" id="CHEBI:11851"/>
    </ligand>
</feature>
<feature type="binding site" evidence="5">
    <location>
        <position position="53"/>
    </location>
    <ligand>
        <name>Mg(2+)</name>
        <dbReference type="ChEBI" id="CHEBI:18420"/>
    </ligand>
</feature>
<protein>
    <recommendedName>
        <fullName evidence="5">3-methyl-2-oxobutanoate hydroxymethyltransferase</fullName>
        <ecNumber evidence="5">2.1.2.11</ecNumber>
    </recommendedName>
    <alternativeName>
        <fullName evidence="5">Ketopantoate hydroxymethyltransferase</fullName>
        <shortName evidence="5">KPHMT</shortName>
    </alternativeName>
</protein>
<keyword evidence="3 5" id="KW-0566">Pantothenate biosynthesis</keyword>